<dbReference type="EMBL" id="LK028559">
    <property type="protein sequence ID" value="CDR30599.1"/>
    <property type="molecule type" value="Genomic_DNA"/>
</dbReference>
<evidence type="ECO:0000313" key="15">
    <source>
        <dbReference type="Proteomes" id="UP000032434"/>
    </source>
</evidence>
<dbReference type="InParanoid" id="A0A061AB18"/>
<keyword evidence="15" id="KW-1185">Reference proteome</keyword>
<dbReference type="FunCoup" id="A0A061AB18">
    <property type="interactions" value="285"/>
</dbReference>
<evidence type="ECO:0000256" key="11">
    <source>
        <dbReference type="ARBA" id="ARBA00047944"/>
    </source>
</evidence>
<evidence type="ECO:0000256" key="1">
    <source>
        <dbReference type="ARBA" id="ARBA00004496"/>
    </source>
</evidence>
<protein>
    <recommendedName>
        <fullName evidence="4 12">Ribosomal RNA small subunit methyltransferase E</fullName>
        <ecNumber evidence="3 12">2.1.1.193</ecNumber>
    </recommendedName>
</protein>
<dbReference type="STRING" id="35623.Aocu_05260"/>
<dbReference type="SUPFAM" id="SSF88697">
    <property type="entry name" value="PUA domain-like"/>
    <property type="match status" value="1"/>
</dbReference>
<dbReference type="Pfam" id="PF04452">
    <property type="entry name" value="Methyltrans_RNA"/>
    <property type="match status" value="1"/>
</dbReference>
<reference evidence="15" key="1">
    <citation type="submission" date="2014-05" db="EMBL/GenBank/DDBJ databases">
        <authorList>
            <person name="Kube M."/>
        </authorList>
    </citation>
    <scope>NUCLEOTIDE SEQUENCE [LARGE SCALE GENOMIC DNA]</scope>
</reference>
<dbReference type="Gene3D" id="2.40.240.20">
    <property type="entry name" value="Hypothetical PUA domain-like, domain 1"/>
    <property type="match status" value="1"/>
</dbReference>
<comment type="catalytic activity">
    <reaction evidence="11 12">
        <text>uridine(1498) in 16S rRNA + S-adenosyl-L-methionine = N(3)-methyluridine(1498) in 16S rRNA + S-adenosyl-L-homocysteine + H(+)</text>
        <dbReference type="Rhea" id="RHEA:42920"/>
        <dbReference type="Rhea" id="RHEA-COMP:10283"/>
        <dbReference type="Rhea" id="RHEA-COMP:10284"/>
        <dbReference type="ChEBI" id="CHEBI:15378"/>
        <dbReference type="ChEBI" id="CHEBI:57856"/>
        <dbReference type="ChEBI" id="CHEBI:59789"/>
        <dbReference type="ChEBI" id="CHEBI:65315"/>
        <dbReference type="ChEBI" id="CHEBI:74502"/>
        <dbReference type="EC" id="2.1.1.193"/>
    </reaction>
</comment>
<dbReference type="PANTHER" id="PTHR30027:SF3">
    <property type="entry name" value="16S RRNA (URACIL(1498)-N(3))-METHYLTRANSFERASE"/>
    <property type="match status" value="1"/>
</dbReference>
<dbReference type="PANTHER" id="PTHR30027">
    <property type="entry name" value="RIBOSOMAL RNA SMALL SUBUNIT METHYLTRANSFERASE E"/>
    <property type="match status" value="1"/>
</dbReference>
<comment type="subcellular location">
    <subcellularLocation>
        <location evidence="1 12">Cytoplasm</location>
    </subcellularLocation>
</comment>
<evidence type="ECO:0000256" key="7">
    <source>
        <dbReference type="ARBA" id="ARBA00022603"/>
    </source>
</evidence>
<dbReference type="GO" id="GO:0070475">
    <property type="term" value="P:rRNA base methylation"/>
    <property type="evidence" value="ECO:0007669"/>
    <property type="project" value="TreeGrafter"/>
</dbReference>
<dbReference type="GO" id="GO:0005737">
    <property type="term" value="C:cytoplasm"/>
    <property type="evidence" value="ECO:0007669"/>
    <property type="project" value="UniProtKB-SubCell"/>
</dbReference>
<evidence type="ECO:0000256" key="8">
    <source>
        <dbReference type="ARBA" id="ARBA00022679"/>
    </source>
</evidence>
<dbReference type="KEGG" id="aoc:Aocu_05260"/>
<name>A0A061AB18_9MOLU</name>
<dbReference type="RefSeq" id="WP_045749130.1">
    <property type="nucleotide sequence ID" value="NZ_FUZK01000003.1"/>
</dbReference>
<evidence type="ECO:0000256" key="3">
    <source>
        <dbReference type="ARBA" id="ARBA00012328"/>
    </source>
</evidence>
<dbReference type="InterPro" id="IPR029028">
    <property type="entry name" value="Alpha/beta_knot_MTases"/>
</dbReference>
<comment type="similarity">
    <text evidence="2 12">Belongs to the RNA methyltransferase RsmE family.</text>
</comment>
<evidence type="ECO:0000256" key="4">
    <source>
        <dbReference type="ARBA" id="ARBA00013673"/>
    </source>
</evidence>
<dbReference type="GO" id="GO:0070042">
    <property type="term" value="F:rRNA (uridine-N3-)-methyltransferase activity"/>
    <property type="evidence" value="ECO:0007669"/>
    <property type="project" value="TreeGrafter"/>
</dbReference>
<keyword evidence="6 12" id="KW-0698">rRNA processing</keyword>
<evidence type="ECO:0000256" key="5">
    <source>
        <dbReference type="ARBA" id="ARBA00022490"/>
    </source>
</evidence>
<keyword evidence="7 12" id="KW-0489">Methyltransferase</keyword>
<keyword evidence="9 12" id="KW-0949">S-adenosyl-L-methionine</keyword>
<evidence type="ECO:0000313" key="14">
    <source>
        <dbReference type="EMBL" id="CDR30599.1"/>
    </source>
</evidence>
<evidence type="ECO:0000256" key="6">
    <source>
        <dbReference type="ARBA" id="ARBA00022552"/>
    </source>
</evidence>
<dbReference type="HOGENOM" id="CLU_067442_3_0_14"/>
<keyword evidence="5 12" id="KW-0963">Cytoplasm</keyword>
<organism evidence="14 15">
    <name type="scientific">Acholeplasma oculi</name>
    <dbReference type="NCBI Taxonomy" id="35623"/>
    <lineage>
        <taxon>Bacteria</taxon>
        <taxon>Bacillati</taxon>
        <taxon>Mycoplasmatota</taxon>
        <taxon>Mollicutes</taxon>
        <taxon>Acholeplasmatales</taxon>
        <taxon>Acholeplasmataceae</taxon>
        <taxon>Acholeplasma</taxon>
    </lineage>
</organism>
<dbReference type="PIRSF" id="PIRSF015601">
    <property type="entry name" value="MTase_slr0722"/>
    <property type="match status" value="1"/>
</dbReference>
<evidence type="ECO:0000256" key="12">
    <source>
        <dbReference type="PIRNR" id="PIRNR015601"/>
    </source>
</evidence>
<evidence type="ECO:0000256" key="10">
    <source>
        <dbReference type="ARBA" id="ARBA00025699"/>
    </source>
</evidence>
<dbReference type="PATRIC" id="fig|35623.3.peg.527"/>
<feature type="domain" description="Ribosomal RNA small subunit methyltransferase E methyltransferase" evidence="13">
    <location>
        <begin position="64"/>
        <end position="219"/>
    </location>
</feature>
<dbReference type="Gene3D" id="3.40.1280.10">
    <property type="match status" value="1"/>
</dbReference>
<accession>A0A061AB18</accession>
<dbReference type="CDD" id="cd18084">
    <property type="entry name" value="RsmE-like"/>
    <property type="match status" value="1"/>
</dbReference>
<comment type="function">
    <text evidence="10 12">Specifically methylates the N3 position of the uracil ring of uridine 1498 (m3U1498) in 16S rRNA. Acts on the fully assembled 30S ribosomal subunit.</text>
</comment>
<dbReference type="InterPro" id="IPR029026">
    <property type="entry name" value="tRNA_m1G_MTases_N"/>
</dbReference>
<evidence type="ECO:0000259" key="13">
    <source>
        <dbReference type="Pfam" id="PF04452"/>
    </source>
</evidence>
<dbReference type="Proteomes" id="UP000032434">
    <property type="component" value="Chromosome 1"/>
</dbReference>
<dbReference type="InterPro" id="IPR006700">
    <property type="entry name" value="RsmE"/>
</dbReference>
<proteinExistence type="inferred from homology"/>
<keyword evidence="8 12" id="KW-0808">Transferase</keyword>
<dbReference type="EC" id="2.1.1.193" evidence="3 12"/>
<dbReference type="AlphaFoldDB" id="A0A061AB18"/>
<dbReference type="InterPro" id="IPR015947">
    <property type="entry name" value="PUA-like_sf"/>
</dbReference>
<gene>
    <name evidence="14" type="primary">rsmE</name>
    <name evidence="14" type="ORF">Aocu_05260</name>
</gene>
<dbReference type="NCBIfam" id="TIGR00046">
    <property type="entry name" value="RsmE family RNA methyltransferase"/>
    <property type="match status" value="1"/>
</dbReference>
<evidence type="ECO:0000256" key="2">
    <source>
        <dbReference type="ARBA" id="ARBA00005528"/>
    </source>
</evidence>
<sequence length="223" mass="25823">MQRYFLENNEFSKDDLHHILNVMRFKSSDQVEICMQDGCYLSTLKIEQKNVSFEIIEKLKEHKSRDIMIIQGLPKGDKMEIVTKYATLFGATSIYFMPMKRSIAKLSNEDHKLNRFIKISKEAAELSKRQRIPHIDFIKSVKELNTEGYVMFLLDEEEKNYTLDQAIQAYPNEKVLCIIGPEGGIDGTERKMFLDMGVIPLSLGNYIFPTELAHIPFLNAFSL</sequence>
<evidence type="ECO:0000256" key="9">
    <source>
        <dbReference type="ARBA" id="ARBA00022691"/>
    </source>
</evidence>
<dbReference type="InterPro" id="IPR046886">
    <property type="entry name" value="RsmE_MTase_dom"/>
</dbReference>
<dbReference type="SUPFAM" id="SSF75217">
    <property type="entry name" value="alpha/beta knot"/>
    <property type="match status" value="1"/>
</dbReference>